<dbReference type="AlphaFoldDB" id="A0A4Y4DQ38"/>
<dbReference type="Proteomes" id="UP000316612">
    <property type="component" value="Unassembled WGS sequence"/>
</dbReference>
<organism evidence="1 2">
    <name type="scientific">Glutamicibacter uratoxydans</name>
    <name type="common">Arthrobacter uratoxydans</name>
    <dbReference type="NCBI Taxonomy" id="43667"/>
    <lineage>
        <taxon>Bacteria</taxon>
        <taxon>Bacillati</taxon>
        <taxon>Actinomycetota</taxon>
        <taxon>Actinomycetes</taxon>
        <taxon>Micrococcales</taxon>
        <taxon>Micrococcaceae</taxon>
        <taxon>Glutamicibacter</taxon>
    </lineage>
</organism>
<comment type="caution">
    <text evidence="1">The sequence shown here is derived from an EMBL/GenBank/DDBJ whole genome shotgun (WGS) entry which is preliminary data.</text>
</comment>
<protein>
    <submittedName>
        <fullName evidence="1">Uncharacterized protein</fullName>
    </submittedName>
</protein>
<accession>A0A4Y4DQ38</accession>
<keyword evidence="2" id="KW-1185">Reference proteome</keyword>
<dbReference type="EMBL" id="BJNY01000012">
    <property type="protein sequence ID" value="GED06717.1"/>
    <property type="molecule type" value="Genomic_DNA"/>
</dbReference>
<evidence type="ECO:0000313" key="2">
    <source>
        <dbReference type="Proteomes" id="UP000316612"/>
    </source>
</evidence>
<evidence type="ECO:0000313" key="1">
    <source>
        <dbReference type="EMBL" id="GED06717.1"/>
    </source>
</evidence>
<name>A0A4Y4DQ38_GLUUR</name>
<gene>
    <name evidence="1" type="ORF">AUR04nite_22490</name>
</gene>
<reference evidence="1 2" key="1">
    <citation type="submission" date="2019-06" db="EMBL/GenBank/DDBJ databases">
        <title>Whole genome shotgun sequence of Glutamicibacter uratoxydans NBRC 15515.</title>
        <authorList>
            <person name="Hosoyama A."/>
            <person name="Uohara A."/>
            <person name="Ohji S."/>
            <person name="Ichikawa N."/>
        </authorList>
    </citation>
    <scope>NUCLEOTIDE SEQUENCE [LARGE SCALE GENOMIC DNA]</scope>
    <source>
        <strain evidence="1 2">NBRC 15515</strain>
    </source>
</reference>
<sequence>MFVFDQNAADEFGGGGCGGVTGAPFLVGVELPGHKMALVRNDARISDYEAEGWKQIHENIFVGDS</sequence>
<proteinExistence type="predicted"/>